<name>A0A8E5JT58_SCHGR</name>
<feature type="signal peptide" evidence="10">
    <location>
        <begin position="1"/>
        <end position="21"/>
    </location>
</feature>
<dbReference type="InterPro" id="IPR001320">
    <property type="entry name" value="Iontro_rcpt_C"/>
</dbReference>
<feature type="transmembrane region" description="Helical" evidence="9">
    <location>
        <begin position="397"/>
        <end position="418"/>
    </location>
</feature>
<dbReference type="Gene3D" id="1.10.287.70">
    <property type="match status" value="1"/>
</dbReference>
<feature type="domain" description="Ionotropic glutamate receptor C-terminal" evidence="11">
    <location>
        <begin position="331"/>
        <end position="528"/>
    </location>
</feature>
<keyword evidence="10" id="KW-0732">Signal</keyword>
<dbReference type="GO" id="GO:0015276">
    <property type="term" value="F:ligand-gated monoatomic ion channel activity"/>
    <property type="evidence" value="ECO:0007669"/>
    <property type="project" value="InterPro"/>
</dbReference>
<dbReference type="EMBL" id="MW962626">
    <property type="protein sequence ID" value="QVD39392.1"/>
    <property type="molecule type" value="mRNA"/>
</dbReference>
<evidence type="ECO:0000256" key="10">
    <source>
        <dbReference type="SAM" id="SignalP"/>
    </source>
</evidence>
<comment type="subcellular location">
    <subcellularLocation>
        <location evidence="1">Cell membrane</location>
        <topology evidence="1">Multi-pass membrane protein</topology>
    </subcellularLocation>
</comment>
<dbReference type="GO" id="GO:0005886">
    <property type="term" value="C:plasma membrane"/>
    <property type="evidence" value="ECO:0007669"/>
    <property type="project" value="UniProtKB-SubCell"/>
</dbReference>
<keyword evidence="5 9" id="KW-1133">Transmembrane helix</keyword>
<evidence type="ECO:0000313" key="12">
    <source>
        <dbReference type="EMBL" id="QVD39392.1"/>
    </source>
</evidence>
<accession>A0A8E5JT58</accession>
<evidence type="ECO:0000259" key="11">
    <source>
        <dbReference type="Pfam" id="PF00060"/>
    </source>
</evidence>
<keyword evidence="4 9" id="KW-0812">Transmembrane</keyword>
<keyword evidence="8" id="KW-0325">Glycoprotein</keyword>
<evidence type="ECO:0000256" key="4">
    <source>
        <dbReference type="ARBA" id="ARBA00022692"/>
    </source>
</evidence>
<dbReference type="GO" id="GO:0050906">
    <property type="term" value="P:detection of stimulus involved in sensory perception"/>
    <property type="evidence" value="ECO:0007669"/>
    <property type="project" value="UniProtKB-ARBA"/>
</dbReference>
<feature type="chain" id="PRO_5034348782" evidence="10">
    <location>
        <begin position="22"/>
        <end position="618"/>
    </location>
</feature>
<dbReference type="PANTHER" id="PTHR42643:SF30">
    <property type="entry name" value="IONOTROPIC RECEPTOR 40A-RELATED"/>
    <property type="match status" value="1"/>
</dbReference>
<evidence type="ECO:0000256" key="1">
    <source>
        <dbReference type="ARBA" id="ARBA00004651"/>
    </source>
</evidence>
<evidence type="ECO:0000256" key="6">
    <source>
        <dbReference type="ARBA" id="ARBA00023136"/>
    </source>
</evidence>
<sequence>MRAWGVLAWVWWWAWPAPADAAVPPLRADTLAAVAAAVQGRFFSSCVLRVQHWPPGFAESLSSVELEKHLAVQRRTLTFAAHNSTSSVRPCPRNKVLAIADLSYVTTPGFLRKDLRRDLTWLVAVNGSEWRARLGSCYVPLDTLLLVAEVSPGGQLVEITEVFNPGRRQPLEFALFGRWTPTAGLYTAHNDVTALYLRRRSLRGATLTVITYHDPPSVTLSKKGPIFHVRGYFGEVWKTLETHLAFRTRWIVQKRPNPGYHKEDGTWDGAAEALLEGKADVALIPTTMRPYQGTPIAFSYPLYYSRDRLFVKRMGSPRSSWGDYVAPFESRLWAAVALSVPTLAAALSTLYRLGRQFGTAEASGPYYYSFYDSLLYVFGAFCQQGHDITPQSNACRIVYITAYITAIITFAAYSAALISSLTVVSDDLPFSDIEGLLRDGTYTVGVLNRTETYQGLTKAEPGSLNRLLFERQMAPFEDSFPRTIDVALRRVCGRQRYAFYGLEDAVKALQRHANCSVAALPYSTYPHSVAFAFSQRSPYQGIINYNLGLLRDAGVLQRLRMYEWPKEDTSTVKSSLTSVSLRSVTPVLLLLASSAVVAVGTLLVERCVAARQLPRCPI</sequence>
<evidence type="ECO:0000256" key="3">
    <source>
        <dbReference type="ARBA" id="ARBA00022475"/>
    </source>
</evidence>
<dbReference type="Gene3D" id="3.40.190.10">
    <property type="entry name" value="Periplasmic binding protein-like II"/>
    <property type="match status" value="1"/>
</dbReference>
<feature type="transmembrane region" description="Helical" evidence="9">
    <location>
        <begin position="332"/>
        <end position="351"/>
    </location>
</feature>
<comment type="similarity">
    <text evidence="2">Belongs to the glutamate-gated ion channel (TC 1.A.10.1) family.</text>
</comment>
<dbReference type="InterPro" id="IPR052192">
    <property type="entry name" value="Insect_Ionotropic_Sensory_Rcpt"/>
</dbReference>
<protein>
    <submittedName>
        <fullName evidence="12">Glutamate receptor, ionotropic</fullName>
    </submittedName>
</protein>
<evidence type="ECO:0000256" key="8">
    <source>
        <dbReference type="ARBA" id="ARBA00023180"/>
    </source>
</evidence>
<dbReference type="OrthoDB" id="6117597at2759"/>
<evidence type="ECO:0000256" key="9">
    <source>
        <dbReference type="SAM" id="Phobius"/>
    </source>
</evidence>
<evidence type="ECO:0000256" key="2">
    <source>
        <dbReference type="ARBA" id="ARBA00008685"/>
    </source>
</evidence>
<organism evidence="12">
    <name type="scientific">Schistocerca gregaria</name>
    <name type="common">Desert locust</name>
    <name type="synonym">Gryllus gregarius</name>
    <dbReference type="NCBI Taxonomy" id="7010"/>
    <lineage>
        <taxon>Eukaryota</taxon>
        <taxon>Metazoa</taxon>
        <taxon>Ecdysozoa</taxon>
        <taxon>Arthropoda</taxon>
        <taxon>Hexapoda</taxon>
        <taxon>Insecta</taxon>
        <taxon>Pterygota</taxon>
        <taxon>Neoptera</taxon>
        <taxon>Polyneoptera</taxon>
        <taxon>Orthoptera</taxon>
        <taxon>Caelifera</taxon>
        <taxon>Acrididea</taxon>
        <taxon>Acridomorpha</taxon>
        <taxon>Acridoidea</taxon>
        <taxon>Acrididae</taxon>
        <taxon>Cyrtacanthacridinae</taxon>
        <taxon>Schistocerca</taxon>
    </lineage>
</organism>
<dbReference type="Pfam" id="PF00060">
    <property type="entry name" value="Lig_chan"/>
    <property type="match status" value="1"/>
</dbReference>
<proteinExistence type="evidence at transcript level"/>
<keyword evidence="3" id="KW-1003">Cell membrane</keyword>
<evidence type="ECO:0000256" key="5">
    <source>
        <dbReference type="ARBA" id="ARBA00022989"/>
    </source>
</evidence>
<keyword evidence="7 12" id="KW-0675">Receptor</keyword>
<evidence type="ECO:0000256" key="7">
    <source>
        <dbReference type="ARBA" id="ARBA00023170"/>
    </source>
</evidence>
<keyword evidence="6 9" id="KW-0472">Membrane</keyword>
<dbReference type="SUPFAM" id="SSF53850">
    <property type="entry name" value="Periplasmic binding protein-like II"/>
    <property type="match status" value="1"/>
</dbReference>
<dbReference type="AlphaFoldDB" id="A0A8E5JT58"/>
<dbReference type="PANTHER" id="PTHR42643">
    <property type="entry name" value="IONOTROPIC RECEPTOR 20A-RELATED"/>
    <property type="match status" value="1"/>
</dbReference>
<reference evidence="12" key="1">
    <citation type="journal article" date="2021" name="J. Neurophysiol.">
        <title>Gene transcription changes in a locust model of noise-induced deafness.</title>
        <authorList>
            <person name="French A.S."/>
            <person name="Warren B."/>
        </authorList>
    </citation>
    <scope>NUCLEOTIDE SEQUENCE</scope>
</reference>